<dbReference type="AlphaFoldDB" id="A0A839QTS0"/>
<sequence length="313" mass="34288">MTTSSPETRAPIRPTRLLLTGRFARRVHEHLESWGTPIRLRHAAEPSAEDLSWADSVAGWPFPDPDGTGRYVWAHTMSAGLDAFAPYTDRFEVLTRTIGTMPEQMGRYAQAWVLNHCLHTAHYVRAQDRRTWEPRRTAPLPERAVVLGTGPIGAGVARALESLGIAVVGANRSGRDADGFSRTAPLRQIHPELERADVVVSALPGTEETAGILNDDLFSHLDEALLINVGRGVSLDEAGLRRALDAGRVTGAVLDVFETEPLDEDSWLWGEERIHITPHISAQTRPVDIAAALHEAVLAFERGEEPPTAVHLA</sequence>
<dbReference type="Gene3D" id="3.40.50.720">
    <property type="entry name" value="NAD(P)-binding Rossmann-like Domain"/>
    <property type="match status" value="2"/>
</dbReference>
<evidence type="ECO:0000313" key="4">
    <source>
        <dbReference type="EMBL" id="MBB3023873.1"/>
    </source>
</evidence>
<dbReference type="Pfam" id="PF02826">
    <property type="entry name" value="2-Hacid_dh_C"/>
    <property type="match status" value="1"/>
</dbReference>
<dbReference type="GO" id="GO:0016491">
    <property type="term" value="F:oxidoreductase activity"/>
    <property type="evidence" value="ECO:0007669"/>
    <property type="project" value="UniProtKB-KW"/>
</dbReference>
<dbReference type="InterPro" id="IPR006140">
    <property type="entry name" value="D-isomer_DH_NAD-bd"/>
</dbReference>
<dbReference type="Proteomes" id="UP000568050">
    <property type="component" value="Unassembled WGS sequence"/>
</dbReference>
<keyword evidence="5" id="KW-1185">Reference proteome</keyword>
<evidence type="ECO:0000256" key="1">
    <source>
        <dbReference type="ARBA" id="ARBA00023002"/>
    </source>
</evidence>
<reference evidence="4 5" key="1">
    <citation type="submission" date="2020-08" db="EMBL/GenBank/DDBJ databases">
        <title>Sequencing the genomes of 1000 actinobacteria strains.</title>
        <authorList>
            <person name="Klenk H.-P."/>
        </authorList>
    </citation>
    <scope>NUCLEOTIDE SEQUENCE [LARGE SCALE GENOMIC DNA]</scope>
    <source>
        <strain evidence="4 5">DSM 23040</strain>
    </source>
</reference>
<organism evidence="4 5">
    <name type="scientific">Helcobacillus massiliensis</name>
    <dbReference type="NCBI Taxonomy" id="521392"/>
    <lineage>
        <taxon>Bacteria</taxon>
        <taxon>Bacillati</taxon>
        <taxon>Actinomycetota</taxon>
        <taxon>Actinomycetes</taxon>
        <taxon>Micrococcales</taxon>
        <taxon>Dermabacteraceae</taxon>
        <taxon>Helcobacillus</taxon>
    </lineage>
</organism>
<dbReference type="PANTHER" id="PTHR43333:SF1">
    <property type="entry name" value="D-ISOMER SPECIFIC 2-HYDROXYACID DEHYDROGENASE NAD-BINDING DOMAIN-CONTAINING PROTEIN"/>
    <property type="match status" value="1"/>
</dbReference>
<comment type="caution">
    <text evidence="4">The sequence shown here is derived from an EMBL/GenBank/DDBJ whole genome shotgun (WGS) entry which is preliminary data.</text>
</comment>
<dbReference type="SUPFAM" id="SSF51735">
    <property type="entry name" value="NAD(P)-binding Rossmann-fold domains"/>
    <property type="match status" value="1"/>
</dbReference>
<dbReference type="InterPro" id="IPR036291">
    <property type="entry name" value="NAD(P)-bd_dom_sf"/>
</dbReference>
<gene>
    <name evidence="4" type="ORF">FHX50_002176</name>
</gene>
<accession>A0A839QTS0</accession>
<keyword evidence="1" id="KW-0560">Oxidoreductase</keyword>
<proteinExistence type="predicted"/>
<dbReference type="GO" id="GO:0051287">
    <property type="term" value="F:NAD binding"/>
    <property type="evidence" value="ECO:0007669"/>
    <property type="project" value="InterPro"/>
</dbReference>
<evidence type="ECO:0000313" key="5">
    <source>
        <dbReference type="Proteomes" id="UP000568050"/>
    </source>
</evidence>
<protein>
    <submittedName>
        <fullName evidence="4">Phosphoglycerate dehydrogenase-like enzyme</fullName>
    </submittedName>
</protein>
<feature type="domain" description="D-isomer specific 2-hydroxyacid dehydrogenase NAD-binding" evidence="3">
    <location>
        <begin position="113"/>
        <end position="281"/>
    </location>
</feature>
<dbReference type="PANTHER" id="PTHR43333">
    <property type="entry name" value="2-HACID_DH_C DOMAIN-CONTAINING PROTEIN"/>
    <property type="match status" value="1"/>
</dbReference>
<keyword evidence="2" id="KW-0520">NAD</keyword>
<dbReference type="EMBL" id="JACHWP010000015">
    <property type="protein sequence ID" value="MBB3023873.1"/>
    <property type="molecule type" value="Genomic_DNA"/>
</dbReference>
<name>A0A839QTS0_9MICO</name>
<dbReference type="RefSeq" id="WP_183377196.1">
    <property type="nucleotide sequence ID" value="NZ_CBCSFZ010000004.1"/>
</dbReference>
<evidence type="ECO:0000259" key="3">
    <source>
        <dbReference type="Pfam" id="PF02826"/>
    </source>
</evidence>
<evidence type="ECO:0000256" key="2">
    <source>
        <dbReference type="ARBA" id="ARBA00023027"/>
    </source>
</evidence>